<sequence>MTKNTAAGQPGTSNTSLQQRQRHYDRLHHQKRLQDLDGERGASMPKHDALTLRNGSEAALKQINEHGMSCNSVDLNDSAYLAELDAFAA</sequence>
<dbReference type="AlphaFoldDB" id="A0A241XRX8"/>
<evidence type="ECO:0000256" key="1">
    <source>
        <dbReference type="SAM" id="MobiDB-lite"/>
    </source>
</evidence>
<proteinExistence type="predicted"/>
<dbReference type="Proteomes" id="UP000194857">
    <property type="component" value="Unassembled WGS sequence"/>
</dbReference>
<accession>A0A241XRX8</accession>
<dbReference type="EMBL" id="NFFZ01000004">
    <property type="protein sequence ID" value="OTI63253.1"/>
    <property type="molecule type" value="Genomic_DNA"/>
</dbReference>
<evidence type="ECO:0000313" key="2">
    <source>
        <dbReference type="EMBL" id="OTI63253.1"/>
    </source>
</evidence>
<protein>
    <submittedName>
        <fullName evidence="2">Uncharacterized protein</fullName>
    </submittedName>
</protein>
<comment type="caution">
    <text evidence="2">The sequence shown here is derived from an EMBL/GenBank/DDBJ whole genome shotgun (WGS) entry which is preliminary data.</text>
</comment>
<organism evidence="2 3">
    <name type="scientific">Pseudomonas aeruginosa</name>
    <dbReference type="NCBI Taxonomy" id="287"/>
    <lineage>
        <taxon>Bacteria</taxon>
        <taxon>Pseudomonadati</taxon>
        <taxon>Pseudomonadota</taxon>
        <taxon>Gammaproteobacteria</taxon>
        <taxon>Pseudomonadales</taxon>
        <taxon>Pseudomonadaceae</taxon>
        <taxon>Pseudomonas</taxon>
    </lineage>
</organism>
<feature type="region of interest" description="Disordered" evidence="1">
    <location>
        <begin position="1"/>
        <end position="25"/>
    </location>
</feature>
<dbReference type="RefSeq" id="WP_065327755.1">
    <property type="nucleotide sequence ID" value="NZ_NFFZ01000004.1"/>
</dbReference>
<name>A0A241XRX8_PSEAI</name>
<gene>
    <name evidence="2" type="ORF">CAZ10_10510</name>
</gene>
<feature type="compositionally biased region" description="Polar residues" evidence="1">
    <location>
        <begin position="1"/>
        <end position="19"/>
    </location>
</feature>
<reference evidence="2 3" key="1">
    <citation type="submission" date="2017-05" db="EMBL/GenBank/DDBJ databases">
        <authorList>
            <person name="Song R."/>
            <person name="Chenine A.L."/>
            <person name="Ruprecht R.M."/>
        </authorList>
    </citation>
    <scope>NUCLEOTIDE SEQUENCE [LARGE SCALE GENOMIC DNA]</scope>
    <source>
        <strain evidence="2 3">S567_C10_BS</strain>
    </source>
</reference>
<evidence type="ECO:0000313" key="3">
    <source>
        <dbReference type="Proteomes" id="UP000194857"/>
    </source>
</evidence>